<dbReference type="EMBL" id="LGUA01001712">
    <property type="protein sequence ID" value="OAX78146.1"/>
    <property type="molecule type" value="Genomic_DNA"/>
</dbReference>
<dbReference type="OrthoDB" id="409121at2759"/>
<evidence type="ECO:0000313" key="2">
    <source>
        <dbReference type="Proteomes" id="UP000091918"/>
    </source>
</evidence>
<dbReference type="InterPro" id="IPR017771">
    <property type="entry name" value="Cyanamide_hydratase_HD"/>
</dbReference>
<dbReference type="InterPro" id="IPR003607">
    <property type="entry name" value="HD/PDEase_dom"/>
</dbReference>
<accession>A0A1B7NNA3</accession>
<sequence>MSNPSDDPIKTHGFTAVPASASALLAGTSEYPAPNNPAPPFSVSDTPVPNTPLAKRIQAYALAHLPTPTYNHSMRVFHFGLTIKRYRFPSWSFSDETYFLTCMLHDIGTTEENLCKTRLSFEFYGGMLAMEVLRSVEGGGGGQGEKQKALVAPVEQAESVAEAIIRHQDLCEVGKITAVGQLVQLATIFDNTGSYKDLVHPATIENVTAQFPRLKWANCFAATIRKENGLKPWAHTTALGEEEFPAKVLGNKLMEKYE</sequence>
<dbReference type="SUPFAM" id="SSF109604">
    <property type="entry name" value="HD-domain/PDEase-like"/>
    <property type="match status" value="1"/>
</dbReference>
<evidence type="ECO:0008006" key="3">
    <source>
        <dbReference type="Google" id="ProtNLM"/>
    </source>
</evidence>
<dbReference type="CDD" id="cd00077">
    <property type="entry name" value="HDc"/>
    <property type="match status" value="1"/>
</dbReference>
<organism evidence="1 2">
    <name type="scientific">Emergomyces africanus</name>
    <dbReference type="NCBI Taxonomy" id="1955775"/>
    <lineage>
        <taxon>Eukaryota</taxon>
        <taxon>Fungi</taxon>
        <taxon>Dikarya</taxon>
        <taxon>Ascomycota</taxon>
        <taxon>Pezizomycotina</taxon>
        <taxon>Eurotiomycetes</taxon>
        <taxon>Eurotiomycetidae</taxon>
        <taxon>Onygenales</taxon>
        <taxon>Ajellomycetaceae</taxon>
        <taxon>Emergomyces</taxon>
    </lineage>
</organism>
<dbReference type="Proteomes" id="UP000091918">
    <property type="component" value="Unassembled WGS sequence"/>
</dbReference>
<gene>
    <name evidence="1" type="ORF">ACJ72_07549</name>
</gene>
<keyword evidence="2" id="KW-1185">Reference proteome</keyword>
<dbReference type="Gene3D" id="1.10.3210.10">
    <property type="entry name" value="Hypothetical protein af1432"/>
    <property type="match status" value="1"/>
</dbReference>
<dbReference type="PANTHER" id="PTHR35569">
    <property type="entry name" value="CYANAMIDE HYDRATASE DDI2-RELATED"/>
    <property type="match status" value="1"/>
</dbReference>
<dbReference type="STRING" id="1658172.A0A1B7NNA3"/>
<dbReference type="NCBIfam" id="TIGR03401">
    <property type="entry name" value="cyanamide_fam"/>
    <property type="match status" value="1"/>
</dbReference>
<dbReference type="AlphaFoldDB" id="A0A1B7NNA3"/>
<dbReference type="PANTHER" id="PTHR35569:SF1">
    <property type="entry name" value="CYANAMIDE HYDRATASE DDI2-RELATED"/>
    <property type="match status" value="1"/>
</dbReference>
<protein>
    <recommendedName>
        <fullName evidence="3">HD domain-containing protein</fullName>
    </recommendedName>
</protein>
<evidence type="ECO:0000313" key="1">
    <source>
        <dbReference type="EMBL" id="OAX78146.1"/>
    </source>
</evidence>
<comment type="caution">
    <text evidence="1">The sequence shown here is derived from an EMBL/GenBank/DDBJ whole genome shotgun (WGS) entry which is preliminary data.</text>
</comment>
<reference evidence="1 2" key="1">
    <citation type="submission" date="2015-07" db="EMBL/GenBank/DDBJ databases">
        <title>Emmonsia species relationships and genome sequence.</title>
        <authorList>
            <person name="Cuomo C.A."/>
            <person name="Schwartz I.S."/>
            <person name="Kenyon C."/>
            <person name="de Hoog G.S."/>
            <person name="Govender N.P."/>
            <person name="Botha A."/>
            <person name="Moreno L."/>
            <person name="de Vries M."/>
            <person name="Munoz J.F."/>
            <person name="Stielow J.B."/>
        </authorList>
    </citation>
    <scope>NUCLEOTIDE SEQUENCE [LARGE SCALE GENOMIC DNA]</scope>
    <source>
        <strain evidence="1 2">CBS 136260</strain>
    </source>
</reference>
<name>A0A1B7NNA3_9EURO</name>
<proteinExistence type="predicted"/>